<evidence type="ECO:0000313" key="3">
    <source>
        <dbReference type="Proteomes" id="UP000015105"/>
    </source>
</evidence>
<feature type="transmembrane region" description="Helical" evidence="1">
    <location>
        <begin position="50"/>
        <end position="68"/>
    </location>
</feature>
<reference evidence="2" key="5">
    <citation type="journal article" date="2021" name="G3 (Bethesda)">
        <title>Aegilops tauschii genome assembly Aet v5.0 features greater sequence contiguity and improved annotation.</title>
        <authorList>
            <person name="Wang L."/>
            <person name="Zhu T."/>
            <person name="Rodriguez J.C."/>
            <person name="Deal K.R."/>
            <person name="Dubcovsky J."/>
            <person name="McGuire P.E."/>
            <person name="Lux T."/>
            <person name="Spannagl M."/>
            <person name="Mayer K.F.X."/>
            <person name="Baldrich P."/>
            <person name="Meyers B.C."/>
            <person name="Huo N."/>
            <person name="Gu Y.Q."/>
            <person name="Zhou H."/>
            <person name="Devos K.M."/>
            <person name="Bennetzen J.L."/>
            <person name="Unver T."/>
            <person name="Budak H."/>
            <person name="Gulick P.J."/>
            <person name="Galiba G."/>
            <person name="Kalapos B."/>
            <person name="Nelson D.R."/>
            <person name="Li P."/>
            <person name="You F.M."/>
            <person name="Luo M.C."/>
            <person name="Dvorak J."/>
        </authorList>
    </citation>
    <scope>NUCLEOTIDE SEQUENCE [LARGE SCALE GENOMIC DNA]</scope>
    <source>
        <strain evidence="2">cv. AL8/78</strain>
    </source>
</reference>
<sequence length="186" mass="19949">MDIYSAVFVFCVYAVGTMEVQVLSAMALARRKAAPAPTASKLGRMLGSSLCVFVATYLLAHGTLSVLAPCHFQCLRVRIAALVAGVVDLAVTASIMPVCSCSARVGLLLDLKLGFSFQMPYVPTLFLLDLISVPWKVSCMHAARVHVPEEDGSGESRIGLKLACLIVYTLNNKGMRCVVCYIVSLC</sequence>
<dbReference type="EnsemblPlants" id="AET2Gv20382700.1">
    <property type="protein sequence ID" value="AET2Gv20382700.1"/>
    <property type="gene ID" value="AET2Gv20382700"/>
</dbReference>
<dbReference type="AlphaFoldDB" id="A0A453B6X9"/>
<reference evidence="2" key="4">
    <citation type="submission" date="2019-03" db="UniProtKB">
        <authorList>
            <consortium name="EnsemblPlants"/>
        </authorList>
    </citation>
    <scope>IDENTIFICATION</scope>
</reference>
<accession>A0A453B6X9</accession>
<reference evidence="2" key="3">
    <citation type="journal article" date="2017" name="Nature">
        <title>Genome sequence of the progenitor of the wheat D genome Aegilops tauschii.</title>
        <authorList>
            <person name="Luo M.C."/>
            <person name="Gu Y.Q."/>
            <person name="Puiu D."/>
            <person name="Wang H."/>
            <person name="Twardziok S.O."/>
            <person name="Deal K.R."/>
            <person name="Huo N."/>
            <person name="Zhu T."/>
            <person name="Wang L."/>
            <person name="Wang Y."/>
            <person name="McGuire P.E."/>
            <person name="Liu S."/>
            <person name="Long H."/>
            <person name="Ramasamy R.K."/>
            <person name="Rodriguez J.C."/>
            <person name="Van S.L."/>
            <person name="Yuan L."/>
            <person name="Wang Z."/>
            <person name="Xia Z."/>
            <person name="Xiao L."/>
            <person name="Anderson O.D."/>
            <person name="Ouyang S."/>
            <person name="Liang Y."/>
            <person name="Zimin A.V."/>
            <person name="Pertea G."/>
            <person name="Qi P."/>
            <person name="Bennetzen J.L."/>
            <person name="Dai X."/>
            <person name="Dawson M.W."/>
            <person name="Muller H.G."/>
            <person name="Kugler K."/>
            <person name="Rivarola-Duarte L."/>
            <person name="Spannagl M."/>
            <person name="Mayer K.F.X."/>
            <person name="Lu F.H."/>
            <person name="Bevan M.W."/>
            <person name="Leroy P."/>
            <person name="Li P."/>
            <person name="You F.M."/>
            <person name="Sun Q."/>
            <person name="Liu Z."/>
            <person name="Lyons E."/>
            <person name="Wicker T."/>
            <person name="Salzberg S.L."/>
            <person name="Devos K.M."/>
            <person name="Dvorak J."/>
        </authorList>
    </citation>
    <scope>NUCLEOTIDE SEQUENCE [LARGE SCALE GENOMIC DNA]</scope>
    <source>
        <strain evidence="2">cv. AL8/78</strain>
    </source>
</reference>
<protein>
    <submittedName>
        <fullName evidence="2">Uncharacterized protein</fullName>
    </submittedName>
</protein>
<evidence type="ECO:0000313" key="2">
    <source>
        <dbReference type="EnsemblPlants" id="AET2Gv20382700.1"/>
    </source>
</evidence>
<keyword evidence="3" id="KW-1185">Reference proteome</keyword>
<name>A0A453B6X9_AEGTS</name>
<keyword evidence="1" id="KW-0472">Membrane</keyword>
<reference evidence="3" key="2">
    <citation type="journal article" date="2017" name="Nat. Plants">
        <title>The Aegilops tauschii genome reveals multiple impacts of transposons.</title>
        <authorList>
            <person name="Zhao G."/>
            <person name="Zou C."/>
            <person name="Li K."/>
            <person name="Wang K."/>
            <person name="Li T."/>
            <person name="Gao L."/>
            <person name="Zhang X."/>
            <person name="Wang H."/>
            <person name="Yang Z."/>
            <person name="Liu X."/>
            <person name="Jiang W."/>
            <person name="Mao L."/>
            <person name="Kong X."/>
            <person name="Jiao Y."/>
            <person name="Jia J."/>
        </authorList>
    </citation>
    <scope>NUCLEOTIDE SEQUENCE [LARGE SCALE GENOMIC DNA]</scope>
    <source>
        <strain evidence="3">cv. AL8/78</strain>
    </source>
</reference>
<proteinExistence type="predicted"/>
<evidence type="ECO:0000256" key="1">
    <source>
        <dbReference type="SAM" id="Phobius"/>
    </source>
</evidence>
<feature type="transmembrane region" description="Helical" evidence="1">
    <location>
        <begin position="6"/>
        <end position="29"/>
    </location>
</feature>
<dbReference type="Gramene" id="AET2Gv20382700.1">
    <property type="protein sequence ID" value="AET2Gv20382700.1"/>
    <property type="gene ID" value="AET2Gv20382700"/>
</dbReference>
<keyword evidence="1" id="KW-1133">Transmembrane helix</keyword>
<dbReference type="Proteomes" id="UP000015105">
    <property type="component" value="Chromosome 2D"/>
</dbReference>
<reference evidence="3" key="1">
    <citation type="journal article" date="2014" name="Science">
        <title>Ancient hybridizations among the ancestral genomes of bread wheat.</title>
        <authorList>
            <consortium name="International Wheat Genome Sequencing Consortium,"/>
            <person name="Marcussen T."/>
            <person name="Sandve S.R."/>
            <person name="Heier L."/>
            <person name="Spannagl M."/>
            <person name="Pfeifer M."/>
            <person name="Jakobsen K.S."/>
            <person name="Wulff B.B."/>
            <person name="Steuernagel B."/>
            <person name="Mayer K.F."/>
            <person name="Olsen O.A."/>
        </authorList>
    </citation>
    <scope>NUCLEOTIDE SEQUENCE [LARGE SCALE GENOMIC DNA]</scope>
    <source>
        <strain evidence="3">cv. AL8/78</strain>
    </source>
</reference>
<keyword evidence="1" id="KW-0812">Transmembrane</keyword>
<organism evidence="2 3">
    <name type="scientific">Aegilops tauschii subsp. strangulata</name>
    <name type="common">Goatgrass</name>
    <dbReference type="NCBI Taxonomy" id="200361"/>
    <lineage>
        <taxon>Eukaryota</taxon>
        <taxon>Viridiplantae</taxon>
        <taxon>Streptophyta</taxon>
        <taxon>Embryophyta</taxon>
        <taxon>Tracheophyta</taxon>
        <taxon>Spermatophyta</taxon>
        <taxon>Magnoliopsida</taxon>
        <taxon>Liliopsida</taxon>
        <taxon>Poales</taxon>
        <taxon>Poaceae</taxon>
        <taxon>BOP clade</taxon>
        <taxon>Pooideae</taxon>
        <taxon>Triticodae</taxon>
        <taxon>Triticeae</taxon>
        <taxon>Triticinae</taxon>
        <taxon>Aegilops</taxon>
    </lineage>
</organism>